<comment type="caution">
    <text evidence="1">The sequence shown here is derived from an EMBL/GenBank/DDBJ whole genome shotgun (WGS) entry which is preliminary data.</text>
</comment>
<reference evidence="1 2" key="1">
    <citation type="submission" date="2024-02" db="EMBL/GenBank/DDBJ databases">
        <title>A Gaetbulibacter species isolated from tidal flats and genomic insights of their niches.</title>
        <authorList>
            <person name="Ye Y."/>
        </authorList>
    </citation>
    <scope>NUCLEOTIDE SEQUENCE [LARGE SCALE GENOMIC DNA]</scope>
    <source>
        <strain evidence="1 2">KYW382</strain>
    </source>
</reference>
<dbReference type="Pfam" id="PF13585">
    <property type="entry name" value="CHU_C"/>
    <property type="match status" value="1"/>
</dbReference>
<sequence length="400" mass="43885">MFGGSVCLLNTNSNNLKIGVGAYRDSENGTNKGAVWILNFGELTYAIESFSNPNCDAMDGNITFSGLEANKTYQVSYNNGSLKTINQNSDPDGRLILTSQSSGTYSDIVVTDVNTKCSKNIGQIELSSFSLNANSAFSNPTTCNAPDGSITISGLSVNRSYSITYNDGSNQFVTQVSDANGTLVLSGLQAGSYSEIEISDPQTGCSENLGQIDLSAPPLTAQISFRNPTSCDAFDGAFMVSGLLENTTYELSYSDYVSHSETLISDANGIIYLNGLPSGIYSNIEVKQINSNCLVNLPDVKLECISREVNQCFKSKQYFTPNGDGQNDFWSLEILDINCDFKLNIFDRYGKLIKTLNPENNKWDGTYRGAKMPADDYWFLVNYFYDSKPYEFKSHFALIR</sequence>
<accession>A0ABW7MWH3</accession>
<name>A0ABW7MWH3_9FLAO</name>
<organism evidence="1 2">
    <name type="scientific">Gaetbulibacter aestuarii</name>
    <dbReference type="NCBI Taxonomy" id="1502358"/>
    <lineage>
        <taxon>Bacteria</taxon>
        <taxon>Pseudomonadati</taxon>
        <taxon>Bacteroidota</taxon>
        <taxon>Flavobacteriia</taxon>
        <taxon>Flavobacteriales</taxon>
        <taxon>Flavobacteriaceae</taxon>
        <taxon>Gaetbulibacter</taxon>
    </lineage>
</organism>
<dbReference type="Proteomes" id="UP001610100">
    <property type="component" value="Unassembled WGS sequence"/>
</dbReference>
<evidence type="ECO:0000313" key="1">
    <source>
        <dbReference type="EMBL" id="MFH6771189.1"/>
    </source>
</evidence>
<protein>
    <submittedName>
        <fullName evidence="1">T9SS type B sorting domain-containing protein</fullName>
    </submittedName>
</protein>
<gene>
    <name evidence="1" type="ORF">V8G58_04520</name>
</gene>
<dbReference type="EMBL" id="JBAWKB010000001">
    <property type="protein sequence ID" value="MFH6771189.1"/>
    <property type="molecule type" value="Genomic_DNA"/>
</dbReference>
<keyword evidence="2" id="KW-1185">Reference proteome</keyword>
<dbReference type="RefSeq" id="WP_344740179.1">
    <property type="nucleotide sequence ID" value="NZ_BAABAY010000001.1"/>
</dbReference>
<proteinExistence type="predicted"/>
<dbReference type="NCBIfam" id="TIGR04131">
    <property type="entry name" value="Bac_Flav_CTERM"/>
    <property type="match status" value="1"/>
</dbReference>
<dbReference type="InterPro" id="IPR026341">
    <property type="entry name" value="T9SS_type_B"/>
</dbReference>
<evidence type="ECO:0000313" key="2">
    <source>
        <dbReference type="Proteomes" id="UP001610100"/>
    </source>
</evidence>